<gene>
    <name evidence="12" type="ORF">QTP70_002354</name>
</gene>
<feature type="domain" description="C2H2-type" evidence="10">
    <location>
        <begin position="262"/>
        <end position="284"/>
    </location>
</feature>
<dbReference type="Proteomes" id="UP001274896">
    <property type="component" value="Unassembled WGS sequence"/>
</dbReference>
<dbReference type="EMBL" id="JAUCMX010000003">
    <property type="protein sequence ID" value="KAK3550655.1"/>
    <property type="molecule type" value="Genomic_DNA"/>
</dbReference>
<name>A0AAE0RCZ8_9TELE</name>
<dbReference type="PANTHER" id="PTHR24388:SF54">
    <property type="entry name" value="PROTEIN ESCARGOT"/>
    <property type="match status" value="1"/>
</dbReference>
<protein>
    <submittedName>
        <fullName evidence="12">Uncharacterized protein</fullName>
    </submittedName>
</protein>
<feature type="domain" description="C2H2-type" evidence="10">
    <location>
        <begin position="686"/>
        <end position="713"/>
    </location>
</feature>
<dbReference type="InterPro" id="IPR043504">
    <property type="entry name" value="Peptidase_S1_PA_chymotrypsin"/>
</dbReference>
<dbReference type="Pfam" id="PF00089">
    <property type="entry name" value="Trypsin"/>
    <property type="match status" value="1"/>
</dbReference>
<feature type="region of interest" description="Disordered" evidence="9">
    <location>
        <begin position="21"/>
        <end position="62"/>
    </location>
</feature>
<dbReference type="Gene3D" id="3.30.160.60">
    <property type="entry name" value="Classic Zinc Finger"/>
    <property type="match status" value="9"/>
</dbReference>
<feature type="compositionally biased region" description="Basic and acidic residues" evidence="9">
    <location>
        <begin position="23"/>
        <end position="44"/>
    </location>
</feature>
<evidence type="ECO:0000256" key="3">
    <source>
        <dbReference type="ARBA" id="ARBA00022737"/>
    </source>
</evidence>
<dbReference type="InterPro" id="IPR013087">
    <property type="entry name" value="Znf_C2H2_type"/>
</dbReference>
<evidence type="ECO:0000259" key="11">
    <source>
        <dbReference type="PROSITE" id="PS50240"/>
    </source>
</evidence>
<dbReference type="PROSITE" id="PS00028">
    <property type="entry name" value="ZINC_FINGER_C2H2_1"/>
    <property type="match status" value="9"/>
</dbReference>
<dbReference type="FunFam" id="2.40.10.10:FF:000166">
    <property type="entry name" value="Trypsin"/>
    <property type="match status" value="1"/>
</dbReference>
<feature type="domain" description="C2H2-type" evidence="10">
    <location>
        <begin position="791"/>
        <end position="818"/>
    </location>
</feature>
<dbReference type="Gene3D" id="2.40.10.10">
    <property type="entry name" value="Trypsin-like serine proteases"/>
    <property type="match status" value="2"/>
</dbReference>
<evidence type="ECO:0000256" key="9">
    <source>
        <dbReference type="SAM" id="MobiDB-lite"/>
    </source>
</evidence>
<dbReference type="SUPFAM" id="SSF50494">
    <property type="entry name" value="Trypsin-like serine proteases"/>
    <property type="match status" value="1"/>
</dbReference>
<dbReference type="SMART" id="SM00355">
    <property type="entry name" value="ZnF_C2H2"/>
    <property type="match status" value="13"/>
</dbReference>
<dbReference type="GO" id="GO:0000981">
    <property type="term" value="F:DNA-binding transcription factor activity, RNA polymerase II-specific"/>
    <property type="evidence" value="ECO:0007669"/>
    <property type="project" value="TreeGrafter"/>
</dbReference>
<keyword evidence="3" id="KW-0677">Repeat</keyword>
<proteinExistence type="predicted"/>
<feature type="domain" description="C2H2-type" evidence="10">
    <location>
        <begin position="596"/>
        <end position="623"/>
    </location>
</feature>
<feature type="domain" description="C2H2-type" evidence="10">
    <location>
        <begin position="444"/>
        <end position="467"/>
    </location>
</feature>
<accession>A0AAE0RCZ8</accession>
<evidence type="ECO:0000256" key="8">
    <source>
        <dbReference type="PROSITE-ProRule" id="PRU00042"/>
    </source>
</evidence>
<dbReference type="PROSITE" id="PS50240">
    <property type="entry name" value="TRYPSIN_DOM"/>
    <property type="match status" value="1"/>
</dbReference>
<sequence>MAAVYSEKRTRLRINVANVLSENVKDSSPENRADSPSGDKRSSEENSSVGCAVRAGSPAPEAQQHAEVAALSAAAPPIRIKEEPVEESEYLTVHVDDVVEENWEQPGRGAHFSGRDERADGDWPFCCEEKSTVFGNKEAYTEHRREHTHDGPIVCLDTDSQWDNLLVSTDGGHQTLCCALCGCKFSNSREFFTHQLKHRNDLIKQESILETGEGLSKQKIFECNDCGKTYSSIGQCLNHQRSHKQASKSVFHQLAHLKKKSFQCPTCGRSYSRASALDAHRRCHEEKLFKSKNSEGEKYLTEEVTVKAEDTADTSSEQLDESPKKRFECLDCGKSFRTMCGLGTHQRFSVNCSSTAVKVRVKRSFDCTECGKTFHRPMAMACHQRWHKRREQLHGNDQPFQCKECGKVFTSLTFYNKHQRLAHSKEMPAKSFLHQVFQLQKKAFECQECGRRFSRASALHSHQLCHTDVFGDIMEGSSQKSPMEQTVVSYQNNQDKTACFAEASVYSQNIMQTNVGTLVGTFSKKGYKADNDFKPVVIEASGSQRRDHGSHQNPDLELKSDTEMDVNIVQIDSANFNEGFGNTEMEQSPSQEAKKYECSECNRTFDKAVSLRCHMLWHRGGMGKKSRYRRKMHIGNPIRKASIKCEICGHESFTKASHYVHLGKHEDRTPYKSIMYQLANLQKNSFKCDVCGMHFSRLSALQSHQQHHNKRKKPYECLQCDKSYSNLSTLYNHQKVCTGKEPINSGSPSDKDRKAEQFNPSCFLKHKLIHQSQAPVKSFDDQVKQLQKNMYSCPDCGKQFSRAMALQFHMKSHGYETGLPVEKTNLPSKPDGPQCPTCHAVFNCVLAIQAKELNLCFIRPENFASHGLGVLQVPFGKLQFGRGPALGRVLVVPNFFHLRMMEANVLIGTFNDAEIFLYPSPDLCLDKILSLRSTDNSLEFMAWAHRLSAHLGEHHVFIDEATEQRIWVEKVIPHPDYNDRTYDNDFMLIKLLQPAVFNQYVQPIPLASSCTVAGEECLVSGWGNQINTGDQPFIKWQFKQNITSVPLTGLVTILGETQFLLGNYSFVNLCIFKYFKGDSGGPVVCNGELKGVVSWGDGCALPGFPGVYAEVCRYTDWVNSIMATN</sequence>
<keyword evidence="2" id="KW-0479">Metal-binding</keyword>
<feature type="domain" description="C2H2-type" evidence="10">
    <location>
        <begin position="327"/>
        <end position="356"/>
    </location>
</feature>
<feature type="domain" description="C2H2-type" evidence="10">
    <location>
        <begin position="715"/>
        <end position="742"/>
    </location>
</feature>
<feature type="domain" description="C2H2-type" evidence="10">
    <location>
        <begin position="400"/>
        <end position="428"/>
    </location>
</feature>
<reference evidence="12" key="1">
    <citation type="submission" date="2023-06" db="EMBL/GenBank/DDBJ databases">
        <title>Male Hemibagrus guttatus genome.</title>
        <authorList>
            <person name="Bian C."/>
        </authorList>
    </citation>
    <scope>NUCLEOTIDE SEQUENCE</scope>
    <source>
        <strain evidence="12">Male_cb2023</strain>
        <tissue evidence="12">Muscle</tissue>
    </source>
</reference>
<evidence type="ECO:0000256" key="4">
    <source>
        <dbReference type="ARBA" id="ARBA00022771"/>
    </source>
</evidence>
<evidence type="ECO:0000256" key="2">
    <source>
        <dbReference type="ARBA" id="ARBA00022723"/>
    </source>
</evidence>
<keyword evidence="6" id="KW-1015">Disulfide bond</keyword>
<keyword evidence="13" id="KW-1185">Reference proteome</keyword>
<dbReference type="InterPro" id="IPR001254">
    <property type="entry name" value="Trypsin_dom"/>
</dbReference>
<keyword evidence="5" id="KW-0862">Zinc</keyword>
<dbReference type="InterPro" id="IPR036236">
    <property type="entry name" value="Znf_C2H2_sf"/>
</dbReference>
<dbReference type="AlphaFoldDB" id="A0AAE0RCZ8"/>
<keyword evidence="4 8" id="KW-0863">Zinc-finger</keyword>
<dbReference type="FunFam" id="3.30.160.60:FF:000100">
    <property type="entry name" value="Zinc finger 45-like"/>
    <property type="match status" value="2"/>
</dbReference>
<evidence type="ECO:0000259" key="10">
    <source>
        <dbReference type="PROSITE" id="PS50157"/>
    </source>
</evidence>
<evidence type="ECO:0000256" key="5">
    <source>
        <dbReference type="ARBA" id="ARBA00022833"/>
    </source>
</evidence>
<dbReference type="PANTHER" id="PTHR24388">
    <property type="entry name" value="ZINC FINGER PROTEIN"/>
    <property type="match status" value="1"/>
</dbReference>
<dbReference type="CDD" id="cd00190">
    <property type="entry name" value="Tryp_SPc"/>
    <property type="match status" value="1"/>
</dbReference>
<comment type="caution">
    <text evidence="12">The sequence shown here is derived from an EMBL/GenBank/DDBJ whole genome shotgun (WGS) entry which is preliminary data.</text>
</comment>
<dbReference type="Pfam" id="PF00096">
    <property type="entry name" value="zf-C2H2"/>
    <property type="match status" value="6"/>
</dbReference>
<feature type="domain" description="Peptidase S1" evidence="11">
    <location>
        <begin position="941"/>
        <end position="1123"/>
    </location>
</feature>
<evidence type="ECO:0000256" key="7">
    <source>
        <dbReference type="ARBA" id="ARBA00023242"/>
    </source>
</evidence>
<keyword evidence="7" id="KW-0539">Nucleus</keyword>
<dbReference type="SMART" id="SM00020">
    <property type="entry name" value="Tryp_SPc"/>
    <property type="match status" value="1"/>
</dbReference>
<feature type="domain" description="C2H2-type" evidence="10">
    <location>
        <begin position="221"/>
        <end position="248"/>
    </location>
</feature>
<evidence type="ECO:0000313" key="13">
    <source>
        <dbReference type="Proteomes" id="UP001274896"/>
    </source>
</evidence>
<dbReference type="InterPro" id="IPR050527">
    <property type="entry name" value="Snail/Krueppel_Znf"/>
</dbReference>
<dbReference type="Pfam" id="PF13912">
    <property type="entry name" value="zf-C2H2_6"/>
    <property type="match status" value="1"/>
</dbReference>
<dbReference type="GO" id="GO:0004252">
    <property type="term" value="F:serine-type endopeptidase activity"/>
    <property type="evidence" value="ECO:0007669"/>
    <property type="project" value="InterPro"/>
</dbReference>
<dbReference type="GO" id="GO:0005634">
    <property type="term" value="C:nucleus"/>
    <property type="evidence" value="ECO:0007669"/>
    <property type="project" value="UniProtKB-SubCell"/>
</dbReference>
<evidence type="ECO:0000256" key="1">
    <source>
        <dbReference type="ARBA" id="ARBA00004123"/>
    </source>
</evidence>
<dbReference type="GO" id="GO:0006508">
    <property type="term" value="P:proteolysis"/>
    <property type="evidence" value="ECO:0007669"/>
    <property type="project" value="InterPro"/>
</dbReference>
<dbReference type="SUPFAM" id="SSF57667">
    <property type="entry name" value="beta-beta-alpha zinc fingers"/>
    <property type="match status" value="7"/>
</dbReference>
<feature type="domain" description="C2H2-type" evidence="10">
    <location>
        <begin position="125"/>
        <end position="152"/>
    </location>
</feature>
<dbReference type="GO" id="GO:0008270">
    <property type="term" value="F:zinc ion binding"/>
    <property type="evidence" value="ECO:0007669"/>
    <property type="project" value="UniProtKB-KW"/>
</dbReference>
<feature type="domain" description="C2H2-type" evidence="10">
    <location>
        <begin position="365"/>
        <end position="399"/>
    </location>
</feature>
<dbReference type="InterPro" id="IPR009003">
    <property type="entry name" value="Peptidase_S1_PA"/>
</dbReference>
<dbReference type="PROSITE" id="PS50157">
    <property type="entry name" value="ZINC_FINGER_C2H2_2"/>
    <property type="match status" value="11"/>
</dbReference>
<evidence type="ECO:0000256" key="6">
    <source>
        <dbReference type="ARBA" id="ARBA00023157"/>
    </source>
</evidence>
<evidence type="ECO:0000313" key="12">
    <source>
        <dbReference type="EMBL" id="KAK3550655.1"/>
    </source>
</evidence>
<organism evidence="12 13">
    <name type="scientific">Hemibagrus guttatus</name>
    <dbReference type="NCBI Taxonomy" id="175788"/>
    <lineage>
        <taxon>Eukaryota</taxon>
        <taxon>Metazoa</taxon>
        <taxon>Chordata</taxon>
        <taxon>Craniata</taxon>
        <taxon>Vertebrata</taxon>
        <taxon>Euteleostomi</taxon>
        <taxon>Actinopterygii</taxon>
        <taxon>Neopterygii</taxon>
        <taxon>Teleostei</taxon>
        <taxon>Ostariophysi</taxon>
        <taxon>Siluriformes</taxon>
        <taxon>Bagridae</taxon>
        <taxon>Hemibagrus</taxon>
    </lineage>
</organism>
<comment type="subcellular location">
    <subcellularLocation>
        <location evidence="1">Nucleus</location>
    </subcellularLocation>
</comment>
<dbReference type="GO" id="GO:0000978">
    <property type="term" value="F:RNA polymerase II cis-regulatory region sequence-specific DNA binding"/>
    <property type="evidence" value="ECO:0007669"/>
    <property type="project" value="TreeGrafter"/>
</dbReference>